<evidence type="ECO:0000256" key="3">
    <source>
        <dbReference type="PROSITE-ProRule" id="PRU00339"/>
    </source>
</evidence>
<feature type="repeat" description="TPR" evidence="3">
    <location>
        <begin position="860"/>
        <end position="893"/>
    </location>
</feature>
<name>V4ABA6_LOTGI</name>
<dbReference type="EMBL" id="KB200521">
    <property type="protein sequence ID" value="ESP01284.1"/>
    <property type="molecule type" value="Genomic_DNA"/>
</dbReference>
<keyword evidence="2 3" id="KW-0802">TPR repeat</keyword>
<evidence type="ECO:0008006" key="6">
    <source>
        <dbReference type="Google" id="ProtNLM"/>
    </source>
</evidence>
<dbReference type="OrthoDB" id="421075at2759"/>
<feature type="repeat" description="TPR" evidence="3">
    <location>
        <begin position="40"/>
        <end position="73"/>
    </location>
</feature>
<dbReference type="SMART" id="SM00028">
    <property type="entry name" value="TPR"/>
    <property type="match status" value="11"/>
</dbReference>
<dbReference type="Gene3D" id="1.25.40.10">
    <property type="entry name" value="Tetratricopeptide repeat domain"/>
    <property type="match status" value="6"/>
</dbReference>
<keyword evidence="5" id="KW-1185">Reference proteome</keyword>
<dbReference type="KEGG" id="lgi:LOTGIDRAFT_230642"/>
<dbReference type="GeneID" id="20248360"/>
<dbReference type="RefSeq" id="XP_009047918.1">
    <property type="nucleotide sequence ID" value="XM_009049670.1"/>
</dbReference>
<dbReference type="GO" id="GO:0006401">
    <property type="term" value="P:RNA catabolic process"/>
    <property type="evidence" value="ECO:0007669"/>
    <property type="project" value="InterPro"/>
</dbReference>
<reference evidence="4 5" key="1">
    <citation type="journal article" date="2013" name="Nature">
        <title>Insights into bilaterian evolution from three spiralian genomes.</title>
        <authorList>
            <person name="Simakov O."/>
            <person name="Marletaz F."/>
            <person name="Cho S.J."/>
            <person name="Edsinger-Gonzales E."/>
            <person name="Havlak P."/>
            <person name="Hellsten U."/>
            <person name="Kuo D.H."/>
            <person name="Larsson T."/>
            <person name="Lv J."/>
            <person name="Arendt D."/>
            <person name="Savage R."/>
            <person name="Osoegawa K."/>
            <person name="de Jong P."/>
            <person name="Grimwood J."/>
            <person name="Chapman J.A."/>
            <person name="Shapiro H."/>
            <person name="Aerts A."/>
            <person name="Otillar R.P."/>
            <person name="Terry A.Y."/>
            <person name="Boore J.L."/>
            <person name="Grigoriev I.V."/>
            <person name="Lindberg D.R."/>
            <person name="Seaver E.C."/>
            <person name="Weisblat D.A."/>
            <person name="Putnam N.H."/>
            <person name="Rokhsar D.S."/>
        </authorList>
    </citation>
    <scope>NUCLEOTIDE SEQUENCE [LARGE SCALE GENOMIC DNA]</scope>
</reference>
<dbReference type="PANTHER" id="PTHR15704:SF7">
    <property type="entry name" value="SUPERKILLER COMPLEX PROTEIN 3"/>
    <property type="match status" value="1"/>
</dbReference>
<dbReference type="Proteomes" id="UP000030746">
    <property type="component" value="Unassembled WGS sequence"/>
</dbReference>
<dbReference type="PROSITE" id="PS50005">
    <property type="entry name" value="TPR"/>
    <property type="match status" value="4"/>
</dbReference>
<dbReference type="InterPro" id="IPR011990">
    <property type="entry name" value="TPR-like_helical_dom_sf"/>
</dbReference>
<dbReference type="HOGENOM" id="CLU_003788_1_0_1"/>
<feature type="repeat" description="TPR" evidence="3">
    <location>
        <begin position="599"/>
        <end position="632"/>
    </location>
</feature>
<dbReference type="PANTHER" id="PTHR15704">
    <property type="entry name" value="SUPERKILLER 3 PROTEIN-RELATED"/>
    <property type="match status" value="1"/>
</dbReference>
<evidence type="ECO:0000313" key="5">
    <source>
        <dbReference type="Proteomes" id="UP000030746"/>
    </source>
</evidence>
<organism evidence="4 5">
    <name type="scientific">Lottia gigantea</name>
    <name type="common">Giant owl limpet</name>
    <dbReference type="NCBI Taxonomy" id="225164"/>
    <lineage>
        <taxon>Eukaryota</taxon>
        <taxon>Metazoa</taxon>
        <taxon>Spiralia</taxon>
        <taxon>Lophotrochozoa</taxon>
        <taxon>Mollusca</taxon>
        <taxon>Gastropoda</taxon>
        <taxon>Patellogastropoda</taxon>
        <taxon>Lottioidea</taxon>
        <taxon>Lottiidae</taxon>
        <taxon>Lottia</taxon>
    </lineage>
</organism>
<dbReference type="CTD" id="20248360"/>
<feature type="repeat" description="TPR" evidence="3">
    <location>
        <begin position="565"/>
        <end position="598"/>
    </location>
</feature>
<keyword evidence="1" id="KW-0677">Repeat</keyword>
<evidence type="ECO:0000313" key="4">
    <source>
        <dbReference type="EMBL" id="ESP01284.1"/>
    </source>
</evidence>
<dbReference type="GO" id="GO:0055087">
    <property type="term" value="C:Ski complex"/>
    <property type="evidence" value="ECO:0007669"/>
    <property type="project" value="InterPro"/>
</dbReference>
<accession>V4ABA6</accession>
<dbReference type="OMA" id="CQWELDP"/>
<dbReference type="SUPFAM" id="SSF48452">
    <property type="entry name" value="TPR-like"/>
    <property type="match status" value="3"/>
</dbReference>
<sequence length="1540" mass="175936">MDSKGIKNALKSAREAISKKEYEVALEHCQNILEHDNKNYNALVFTGVAAEKLDKNEQALKAYKTATESNPEQVLAWQGLCSFYEKNQVYVSVYKPVLVTVYEKLIQLYEGDEKKKVEILKRLGGLLKDIGQIEKCIIVYKELLGLIQDKDEIFNIQKSLLPILESQTNTDSDYLINCYEDCLKSQHLSDEEKEAMLKKFSTLLLKVKSREVFKDEIKRLSTSYPSSPGIQEYIIIQLLEDMIGGEELMKKVNLNERLIEFKQIIADDSGILKLLQGYCLLVEKQYDQAKLLLLQGISQCSMVAIGYYVLAIVLYQLRDNHNSLKYINDCYQLISNNKKIICIMKKDIIKDKLDLLKCHVLYNIGTPNSLDQALQILQKYKDQDQYKLLLCKIYLKQNHGDQMKEIIKTVTGYENIKEYYFSWDDYNNKQYDQALSRLEKLCNKSEDHDNLSNIWCLMGKVIWTILQDKLQDTELQQKCYTTFLKAAQFDPQNGEPFLYLGHYYVNIRKDNRLGRKCYEKSYHLDKSLDESGAAICDMMINDGDEEGAYGLLVKVTNEANTGSAKWAWLRLGLCEIKLDNPIGAISSFQSALRSDPTDSHVWECLGEAYFNRGSYTAALKAFTKASELAEESFYCLYQIATIRQILGMYVEAIEEYKLILQKSPDYVPALKGIGETYLLLGKDHIKENLDGRVKDNCQQALKYLTQAASERSDMSCLWKLLGDVCLLVQPLSKDTCISVPVKLLEKCDDKTEEYREVDKLTVLDIASRCYGKALKILPESSMLWHDLGVSLYYQLPLTTSDSKPTSEKCLQCLRKAVSLDSNYYLHWNALGVISASKYIMKLDLAQHSFIKSIHCEANNVVAWTNLGTLYLQNDNVQLSHEAFKIAQSLDPNYVACWIGQAMIAETVGHEDTMDLYRHTTELSYHPEGSIGYAHWVCTVLQDTKKHHTDLYQYCIKQMAAIPSAADTLTRYLEREKDDITALNMYGLLLEQQKLYRSSLTALTRCVELLEIEGDQVKLNQAKINQARVLCKVGEYEKSVKIFSTITTDQLEDICCYGYSLYKSGNLGLSFKVYESALEKATNDEDKSHIYTVLGMIAYQQDDIATAKTYLFKSSQVTPPSVLGLKALCGLGLLQSDITLVGAVLQELVKHDNTSDAIWLTLAQHLVQGQINDGIRILQRSLHTDPLNSTNWLILAKILVQYYPQYSQTSLNSLKIAELYSDTKPGKVVENNGILVLAQLQSGHHSQTIVENNALRNSQILLLQNPGCIKNWLIFLCALHAEGSVRLCTENDKRLLNIELQYLNHLLQNNEEVKNIMNYKLWCNKQKLICLLVLGNIENSKQLLLQMVEDYKNCDLSQLLKDLIVDNKTPSIADYKENTYLTKVIIQSYIRNGLLKEAVDLIQKYLSTIADDSIGERKRQLLQISHLSYQLLIKKETEIEDVKKIFDKSITELLKLEPNNSVGLFMKGAVLLITDSTDEKRTKLIAKKIFLQSYRNSEDDSLTFCTEKARQQLIPLLQFLKIDEQLLENLIQEQNKSEDVN</sequence>
<proteinExistence type="predicted"/>
<dbReference type="STRING" id="225164.V4ABA6"/>
<evidence type="ECO:0000256" key="2">
    <source>
        <dbReference type="ARBA" id="ARBA00022803"/>
    </source>
</evidence>
<dbReference type="InterPro" id="IPR039226">
    <property type="entry name" value="Ski3/TTC37"/>
</dbReference>
<gene>
    <name evidence="4" type="ORF">LOTGIDRAFT_230642</name>
</gene>
<protein>
    <recommendedName>
        <fullName evidence="6">Tetratricopeptide repeat protein 37</fullName>
    </recommendedName>
</protein>
<evidence type="ECO:0000256" key="1">
    <source>
        <dbReference type="ARBA" id="ARBA00022737"/>
    </source>
</evidence>
<dbReference type="Pfam" id="PF13432">
    <property type="entry name" value="TPR_16"/>
    <property type="match status" value="1"/>
</dbReference>
<dbReference type="InterPro" id="IPR019734">
    <property type="entry name" value="TPR_rpt"/>
</dbReference>